<gene>
    <name evidence="2" type="ORF">JMA39_14450</name>
</gene>
<keyword evidence="1" id="KW-0732">Signal</keyword>
<feature type="signal peptide" evidence="1">
    <location>
        <begin position="1"/>
        <end position="17"/>
    </location>
</feature>
<evidence type="ECO:0000313" key="2">
    <source>
        <dbReference type="EMBL" id="MBL4914306.1"/>
    </source>
</evidence>
<name>A0ABS1T0K0_9GAMM</name>
<dbReference type="RefSeq" id="WP_202722562.1">
    <property type="nucleotide sequence ID" value="NZ_BPEX01000020.1"/>
</dbReference>
<evidence type="ECO:0000256" key="1">
    <source>
        <dbReference type="SAM" id="SignalP"/>
    </source>
</evidence>
<comment type="caution">
    <text evidence="2">The sequence shown here is derived from an EMBL/GenBank/DDBJ whole genome shotgun (WGS) entry which is preliminary data.</text>
</comment>
<sequence length="169" mass="18843">MKLFSLLLLIAPMAVSASTPFGITWGEDIAKYGEVTKRESYCEVKTDHLPKNNSIAKLYKLVQEPGKGLVKVVMRTHDYSAHGVSFKTDFHEIKDSLIDSGYHTLAFSPGELSSYQCVLQGLCNGKHWMAVDSTGVTVSLEQKMVGRDHAFINLEFESKDYVALENTHL</sequence>
<dbReference type="Proteomes" id="UP000604898">
    <property type="component" value="Unassembled WGS sequence"/>
</dbReference>
<dbReference type="EMBL" id="JAESVD010000008">
    <property type="protein sequence ID" value="MBL4914306.1"/>
    <property type="molecule type" value="Genomic_DNA"/>
</dbReference>
<evidence type="ECO:0000313" key="3">
    <source>
        <dbReference type="Proteomes" id="UP000604898"/>
    </source>
</evidence>
<accession>A0ABS1T0K0</accession>
<feature type="chain" id="PRO_5045722169" evidence="1">
    <location>
        <begin position="18"/>
        <end position="169"/>
    </location>
</feature>
<keyword evidence="3" id="KW-1185">Reference proteome</keyword>
<reference evidence="2 3" key="1">
    <citation type="submission" date="2021-01" db="EMBL/GenBank/DDBJ databases">
        <title>Genome sequence of Shewanella schlegeliana JCM 11561.</title>
        <authorList>
            <person name="Zhang H."/>
            <person name="Li C."/>
        </authorList>
    </citation>
    <scope>NUCLEOTIDE SEQUENCE [LARGE SCALE GENOMIC DNA]</scope>
    <source>
        <strain evidence="2 3">JCM 11561</strain>
    </source>
</reference>
<protein>
    <submittedName>
        <fullName evidence="2">Uncharacterized protein</fullName>
    </submittedName>
</protein>
<organism evidence="2 3">
    <name type="scientific">Shewanella schlegeliana</name>
    <dbReference type="NCBI Taxonomy" id="190308"/>
    <lineage>
        <taxon>Bacteria</taxon>
        <taxon>Pseudomonadati</taxon>
        <taxon>Pseudomonadota</taxon>
        <taxon>Gammaproteobacteria</taxon>
        <taxon>Alteromonadales</taxon>
        <taxon>Shewanellaceae</taxon>
        <taxon>Shewanella</taxon>
    </lineage>
</organism>
<proteinExistence type="predicted"/>